<accession>A0A6H1ZY37</accession>
<proteinExistence type="predicted"/>
<name>A0A6H1ZY37_9ZZZZ</name>
<gene>
    <name evidence="1" type="ORF">TM448A02752_0001</name>
</gene>
<protein>
    <submittedName>
        <fullName evidence="1">Uncharacterized protein</fullName>
    </submittedName>
</protein>
<dbReference type="EMBL" id="MT144344">
    <property type="protein sequence ID" value="QJA52484.1"/>
    <property type="molecule type" value="Genomic_DNA"/>
</dbReference>
<reference evidence="1" key="1">
    <citation type="submission" date="2020-03" db="EMBL/GenBank/DDBJ databases">
        <title>The deep terrestrial virosphere.</title>
        <authorList>
            <person name="Holmfeldt K."/>
            <person name="Nilsson E."/>
            <person name="Simone D."/>
            <person name="Lopez-Fernandez M."/>
            <person name="Wu X."/>
            <person name="de Brujin I."/>
            <person name="Lundin D."/>
            <person name="Andersson A."/>
            <person name="Bertilsson S."/>
            <person name="Dopson M."/>
        </authorList>
    </citation>
    <scope>NUCLEOTIDE SEQUENCE</scope>
    <source>
        <strain evidence="1">TM448A02752</strain>
    </source>
</reference>
<dbReference type="AlphaFoldDB" id="A0A6H1ZY37"/>
<organism evidence="1">
    <name type="scientific">viral metagenome</name>
    <dbReference type="NCBI Taxonomy" id="1070528"/>
    <lineage>
        <taxon>unclassified sequences</taxon>
        <taxon>metagenomes</taxon>
        <taxon>organismal metagenomes</taxon>
    </lineage>
</organism>
<sequence>MYSKEEIKNFADKDLRISKLAILKSLIDNCSEEEIYEVKKVTELAERYIDYVYAERKDAIKRGQASCVAGDNTEGIKWEQVAQGLNLAKPNAENTKILNRVLDAYKQVNKASANPSDVLVHIVNAFGAYPTKTESVKIILKSLNKEN</sequence>
<evidence type="ECO:0000313" key="1">
    <source>
        <dbReference type="EMBL" id="QJA52484.1"/>
    </source>
</evidence>